<dbReference type="Proteomes" id="UP000198942">
    <property type="component" value="Unassembled WGS sequence"/>
</dbReference>
<dbReference type="AlphaFoldDB" id="A0A1H8LGP5"/>
<gene>
    <name evidence="2" type="ORF">SAMN05192574_10584</name>
</gene>
<accession>A0A1H8LGP5</accession>
<keyword evidence="1" id="KW-1133">Transmembrane helix</keyword>
<sequence length="86" mass="9492">MPRSGADIGVAVVVLIPVGYINQAGRRLIMISIGTASYNKFTFSLCNNRPAAADDARLTKNGNLDFNWFIHDETKMASIGWKFNTK</sequence>
<evidence type="ECO:0000256" key="1">
    <source>
        <dbReference type="SAM" id="Phobius"/>
    </source>
</evidence>
<protein>
    <submittedName>
        <fullName evidence="2">Uncharacterized protein</fullName>
    </submittedName>
</protein>
<keyword evidence="1" id="KW-0812">Transmembrane</keyword>
<keyword evidence="3" id="KW-1185">Reference proteome</keyword>
<dbReference type="EMBL" id="FOCL01000005">
    <property type="protein sequence ID" value="SEO04243.1"/>
    <property type="molecule type" value="Genomic_DNA"/>
</dbReference>
<reference evidence="3" key="1">
    <citation type="submission" date="2016-10" db="EMBL/GenBank/DDBJ databases">
        <authorList>
            <person name="Varghese N."/>
            <person name="Submissions S."/>
        </authorList>
    </citation>
    <scope>NUCLEOTIDE SEQUENCE [LARGE SCALE GENOMIC DNA]</scope>
    <source>
        <strain evidence="3">Gh-48</strain>
    </source>
</reference>
<name>A0A1H8LGP5_9SPHI</name>
<evidence type="ECO:0000313" key="2">
    <source>
        <dbReference type="EMBL" id="SEO04243.1"/>
    </source>
</evidence>
<feature type="transmembrane region" description="Helical" evidence="1">
    <location>
        <begin position="6"/>
        <end position="22"/>
    </location>
</feature>
<organism evidence="2 3">
    <name type="scientific">Mucilaginibacter gossypiicola</name>
    <dbReference type="NCBI Taxonomy" id="551995"/>
    <lineage>
        <taxon>Bacteria</taxon>
        <taxon>Pseudomonadati</taxon>
        <taxon>Bacteroidota</taxon>
        <taxon>Sphingobacteriia</taxon>
        <taxon>Sphingobacteriales</taxon>
        <taxon>Sphingobacteriaceae</taxon>
        <taxon>Mucilaginibacter</taxon>
    </lineage>
</organism>
<evidence type="ECO:0000313" key="3">
    <source>
        <dbReference type="Proteomes" id="UP000198942"/>
    </source>
</evidence>
<keyword evidence="1" id="KW-0472">Membrane</keyword>
<proteinExistence type="predicted"/>
<dbReference type="STRING" id="551995.SAMN05192574_10584"/>